<dbReference type="Gene3D" id="1.20.1250.20">
    <property type="entry name" value="MFS general substrate transporter like domains"/>
    <property type="match status" value="1"/>
</dbReference>
<feature type="transmembrane region" description="Helical" evidence="7">
    <location>
        <begin position="107"/>
        <end position="125"/>
    </location>
</feature>
<proteinExistence type="inferred from homology"/>
<comment type="subcellular location">
    <subcellularLocation>
        <location evidence="1">Cell membrane</location>
        <topology evidence="1">Multi-pass membrane protein</topology>
    </subcellularLocation>
</comment>
<feature type="transmembrane region" description="Helical" evidence="7">
    <location>
        <begin position="131"/>
        <end position="153"/>
    </location>
</feature>
<dbReference type="PANTHER" id="PTHR23514">
    <property type="entry name" value="BYPASS OF STOP CODON PROTEIN 6"/>
    <property type="match status" value="1"/>
</dbReference>
<dbReference type="SUPFAM" id="SSF103473">
    <property type="entry name" value="MFS general substrate transporter"/>
    <property type="match status" value="1"/>
</dbReference>
<name>A0ABN1ITW0_9CLOT</name>
<dbReference type="InterPro" id="IPR036259">
    <property type="entry name" value="MFS_trans_sf"/>
</dbReference>
<dbReference type="InterPro" id="IPR020846">
    <property type="entry name" value="MFS_dom"/>
</dbReference>
<evidence type="ECO:0000256" key="3">
    <source>
        <dbReference type="ARBA" id="ARBA00022448"/>
    </source>
</evidence>
<dbReference type="Pfam" id="PF07690">
    <property type="entry name" value="MFS_1"/>
    <property type="match status" value="1"/>
</dbReference>
<feature type="transmembrane region" description="Helical" evidence="7">
    <location>
        <begin position="165"/>
        <end position="183"/>
    </location>
</feature>
<evidence type="ECO:0000256" key="5">
    <source>
        <dbReference type="ARBA" id="ARBA00022989"/>
    </source>
</evidence>
<organism evidence="9 10">
    <name type="scientific">Clostridium malenominatum</name>
    <dbReference type="NCBI Taxonomy" id="1539"/>
    <lineage>
        <taxon>Bacteria</taxon>
        <taxon>Bacillati</taxon>
        <taxon>Bacillota</taxon>
        <taxon>Clostridia</taxon>
        <taxon>Eubacteriales</taxon>
        <taxon>Clostridiaceae</taxon>
        <taxon>Clostridium</taxon>
    </lineage>
</organism>
<keyword evidence="10" id="KW-1185">Reference proteome</keyword>
<keyword evidence="4 7" id="KW-0812">Transmembrane</keyword>
<comment type="caution">
    <text evidence="9">The sequence shown here is derived from an EMBL/GenBank/DDBJ whole genome shotgun (WGS) entry which is preliminary data.</text>
</comment>
<evidence type="ECO:0000259" key="8">
    <source>
        <dbReference type="PROSITE" id="PS50850"/>
    </source>
</evidence>
<keyword evidence="3" id="KW-0813">Transport</keyword>
<comment type="similarity">
    <text evidence="2">Belongs to the major facilitator superfamily.</text>
</comment>
<dbReference type="PROSITE" id="PS50850">
    <property type="entry name" value="MFS"/>
    <property type="match status" value="1"/>
</dbReference>
<dbReference type="InterPro" id="IPR051788">
    <property type="entry name" value="MFS_Transporter"/>
</dbReference>
<dbReference type="EMBL" id="BAAACF010000001">
    <property type="protein sequence ID" value="GAA0721012.1"/>
    <property type="molecule type" value="Genomic_DNA"/>
</dbReference>
<dbReference type="InterPro" id="IPR011701">
    <property type="entry name" value="MFS"/>
</dbReference>
<feature type="domain" description="Major facilitator superfamily (MFS) profile" evidence="8">
    <location>
        <begin position="1"/>
        <end position="229"/>
    </location>
</feature>
<feature type="transmembrane region" description="Helical" evidence="7">
    <location>
        <begin position="43"/>
        <end position="64"/>
    </location>
</feature>
<feature type="transmembrane region" description="Helical" evidence="7">
    <location>
        <begin position="203"/>
        <end position="222"/>
    </location>
</feature>
<evidence type="ECO:0000256" key="6">
    <source>
        <dbReference type="ARBA" id="ARBA00023136"/>
    </source>
</evidence>
<dbReference type="PANTHER" id="PTHR23514:SF3">
    <property type="entry name" value="BYPASS OF STOP CODON PROTEIN 6"/>
    <property type="match status" value="1"/>
</dbReference>
<evidence type="ECO:0000256" key="2">
    <source>
        <dbReference type="ARBA" id="ARBA00008335"/>
    </source>
</evidence>
<evidence type="ECO:0000313" key="9">
    <source>
        <dbReference type="EMBL" id="GAA0721012.1"/>
    </source>
</evidence>
<reference evidence="9 10" key="1">
    <citation type="journal article" date="2019" name="Int. J. Syst. Evol. Microbiol.">
        <title>The Global Catalogue of Microorganisms (GCM) 10K type strain sequencing project: providing services to taxonomists for standard genome sequencing and annotation.</title>
        <authorList>
            <consortium name="The Broad Institute Genomics Platform"/>
            <consortium name="The Broad Institute Genome Sequencing Center for Infectious Disease"/>
            <person name="Wu L."/>
            <person name="Ma J."/>
        </authorList>
    </citation>
    <scope>NUCLEOTIDE SEQUENCE [LARGE SCALE GENOMIC DNA]</scope>
    <source>
        <strain evidence="9 10">JCM 1405</strain>
    </source>
</reference>
<feature type="transmembrane region" description="Helical" evidence="7">
    <location>
        <begin position="76"/>
        <end position="95"/>
    </location>
</feature>
<protein>
    <recommendedName>
        <fullName evidence="8">Major facilitator superfamily (MFS) profile domain-containing protein</fullName>
    </recommendedName>
</protein>
<evidence type="ECO:0000313" key="10">
    <source>
        <dbReference type="Proteomes" id="UP001500339"/>
    </source>
</evidence>
<dbReference type="Proteomes" id="UP001500339">
    <property type="component" value="Unassembled WGS sequence"/>
</dbReference>
<keyword evidence="6 7" id="KW-0472">Membrane</keyword>
<accession>A0ABN1ITW0</accession>
<evidence type="ECO:0000256" key="7">
    <source>
        <dbReference type="SAM" id="Phobius"/>
    </source>
</evidence>
<evidence type="ECO:0000256" key="4">
    <source>
        <dbReference type="ARBA" id="ARBA00022692"/>
    </source>
</evidence>
<evidence type="ECO:0000256" key="1">
    <source>
        <dbReference type="ARBA" id="ARBA00004651"/>
    </source>
</evidence>
<keyword evidence="5 7" id="KW-1133">Transmembrane helix</keyword>
<sequence>MSGIISAIVALAAWFILVDKKKEKNDTQSIKESFEFSSGLKSLALWFCIYSGIQLSFQSLWAAPFLNSVFGFGSETIGNMLMFFSIGIALGNNLSGLIIKKIGTIKTLFFCALSFSFCWLVLAMLPKESNVISITLFLILTGAIIGGHLTSLYSSVREVAGEGKSGIALGIVNFAGFMGGAIFTQFTGNIIGGLAHLGEVKVYRLLYLCYFIISLLLVILLLRKLQRDI</sequence>
<gene>
    <name evidence="9" type="ORF">GCM10008905_10900</name>
</gene>